<dbReference type="PANTHER" id="PTHR42996">
    <property type="entry name" value="PHOSPHATE-BINDING PROTEIN PSTS"/>
    <property type="match status" value="1"/>
</dbReference>
<name>A0AAD1AFC1_9MICO</name>
<evidence type="ECO:0000256" key="1">
    <source>
        <dbReference type="ARBA" id="ARBA00008725"/>
    </source>
</evidence>
<sequence>MVRGHDVSVLSLAGCTRPVLFSTLSYPKGILVRFSRLGQAAVVAAVAAITLTSCAANEAPAAGGSSGSATTSTLSGTITGIGSSAQGTAQTTWAAAFQTVNPDVTINYDPQGSGAGRTSFIDGAADYAGSDSALKNEELAGTFAACTPDSKPIDLPVYISPIAVIFNVEGVDELKLDAATIAGIFKGTITTWDAPEIKALNPDATLPSANITSVHRSDDSGTTQNFTDYLAATASGVWDAPAAQTFPYQSGDGAKGTSGVVDAVKNGTNTIGYADESGAKGMDMAQLKVGDAFSTISADGAAAVVAASPIAEGREANDLAIKIDRTGTEAGAWPLVLVSYLIVCQEYSDAKKGEVIKQFASYIASEKGQEAAAAQAGSAPLSSDLSATVATAIESIK</sequence>
<proteinExistence type="inferred from homology"/>
<accession>A0AAD1AFC1</accession>
<dbReference type="AlphaFoldDB" id="A0AAD1AFC1"/>
<evidence type="ECO:0000256" key="3">
    <source>
        <dbReference type="ARBA" id="ARBA00022592"/>
    </source>
</evidence>
<dbReference type="Proteomes" id="UP000283946">
    <property type="component" value="Chromosome"/>
</dbReference>
<dbReference type="InterPro" id="IPR050962">
    <property type="entry name" value="Phosphate-bind_PstS"/>
</dbReference>
<dbReference type="CDD" id="cd13565">
    <property type="entry name" value="PBP2_PstS"/>
    <property type="match status" value="1"/>
</dbReference>
<keyword evidence="2 4" id="KW-0813">Transport</keyword>
<feature type="binding site" evidence="5">
    <location>
        <position position="131"/>
    </location>
    <ligand>
        <name>phosphate</name>
        <dbReference type="ChEBI" id="CHEBI:43474"/>
    </ligand>
</feature>
<reference evidence="7 8" key="1">
    <citation type="submission" date="2018-03" db="EMBL/GenBank/DDBJ databases">
        <title>Bacteriophage NCPPB3778 and a type I-E CRISPR drive the evolution of the US Biological Select Agent, Rathayibacter toxicus.</title>
        <authorList>
            <person name="Davis E.W.II."/>
            <person name="Tabima J.F."/>
            <person name="Weisberg A.J."/>
            <person name="Dantas Lopes L."/>
            <person name="Wiseman M.S."/>
            <person name="Wiseman M.S."/>
            <person name="Pupko T."/>
            <person name="Belcher M.S."/>
            <person name="Sechler A.J."/>
            <person name="Tancos M.A."/>
            <person name="Schroeder B.K."/>
            <person name="Murray T.D."/>
            <person name="Luster D.G."/>
            <person name="Schneider W.L."/>
            <person name="Rogers E."/>
            <person name="Andreote F.D."/>
            <person name="Grunwald N.J."/>
            <person name="Putnam M.L."/>
            <person name="Chang J.H."/>
        </authorList>
    </citation>
    <scope>NUCLEOTIDE SEQUENCE [LARGE SCALE GENOMIC DNA]</scope>
    <source>
        <strain evidence="7 8">NCCPB 2253</strain>
    </source>
</reference>
<dbReference type="GO" id="GO:0042301">
    <property type="term" value="F:phosphate ion binding"/>
    <property type="evidence" value="ECO:0007669"/>
    <property type="project" value="InterPro"/>
</dbReference>
<dbReference type="GO" id="GO:0043190">
    <property type="term" value="C:ATP-binding cassette (ABC) transporter complex"/>
    <property type="evidence" value="ECO:0007669"/>
    <property type="project" value="InterPro"/>
</dbReference>
<dbReference type="PANTHER" id="PTHR42996:SF1">
    <property type="entry name" value="PHOSPHATE-BINDING PROTEIN PSTS"/>
    <property type="match status" value="1"/>
</dbReference>
<keyword evidence="3 4" id="KW-0592">Phosphate transport</keyword>
<evidence type="ECO:0000313" key="8">
    <source>
        <dbReference type="Proteomes" id="UP000283946"/>
    </source>
</evidence>
<feature type="domain" description="PBP" evidence="6">
    <location>
        <begin position="68"/>
        <end position="366"/>
    </location>
</feature>
<dbReference type="Pfam" id="PF12849">
    <property type="entry name" value="PBP_like_2"/>
    <property type="match status" value="1"/>
</dbReference>
<evidence type="ECO:0000259" key="6">
    <source>
        <dbReference type="Pfam" id="PF12849"/>
    </source>
</evidence>
<evidence type="ECO:0000256" key="2">
    <source>
        <dbReference type="ARBA" id="ARBA00022448"/>
    </source>
</evidence>
<protein>
    <recommendedName>
        <fullName evidence="4">Phosphate-binding protein</fullName>
    </recommendedName>
</protein>
<evidence type="ECO:0000256" key="4">
    <source>
        <dbReference type="PIRNR" id="PIRNR002756"/>
    </source>
</evidence>
<dbReference type="NCBIfam" id="TIGR00975">
    <property type="entry name" value="3a0107s03"/>
    <property type="match status" value="1"/>
</dbReference>
<evidence type="ECO:0000313" key="7">
    <source>
        <dbReference type="EMBL" id="AZZ55940.1"/>
    </source>
</evidence>
<feature type="binding site" evidence="5">
    <location>
        <position position="113"/>
    </location>
    <ligand>
        <name>phosphate</name>
        <dbReference type="ChEBI" id="CHEBI:43474"/>
    </ligand>
</feature>
<gene>
    <name evidence="7" type="primary">pstS</name>
    <name evidence="7" type="ORF">C7V51_08685</name>
</gene>
<evidence type="ECO:0000256" key="5">
    <source>
        <dbReference type="PIRSR" id="PIRSR002756-1"/>
    </source>
</evidence>
<dbReference type="KEGG" id="ria:C7V51_08685"/>
<feature type="binding site" evidence="5">
    <location>
        <begin position="83"/>
        <end position="85"/>
    </location>
    <ligand>
        <name>phosphate</name>
        <dbReference type="ChEBI" id="CHEBI:43474"/>
    </ligand>
</feature>
<dbReference type="GO" id="GO:0035435">
    <property type="term" value="P:phosphate ion transmembrane transport"/>
    <property type="evidence" value="ECO:0007669"/>
    <property type="project" value="InterPro"/>
</dbReference>
<organism evidence="7 8">
    <name type="scientific">Rathayibacter iranicus</name>
    <dbReference type="NCBI Taxonomy" id="59737"/>
    <lineage>
        <taxon>Bacteria</taxon>
        <taxon>Bacillati</taxon>
        <taxon>Actinomycetota</taxon>
        <taxon>Actinomycetes</taxon>
        <taxon>Micrococcales</taxon>
        <taxon>Microbacteriaceae</taxon>
        <taxon>Rathayibacter</taxon>
    </lineage>
</organism>
<dbReference type="InterPro" id="IPR024370">
    <property type="entry name" value="PBP_domain"/>
</dbReference>
<dbReference type="PIRSF" id="PIRSF002756">
    <property type="entry name" value="PstS"/>
    <property type="match status" value="1"/>
</dbReference>
<dbReference type="EMBL" id="CP028130">
    <property type="protein sequence ID" value="AZZ55940.1"/>
    <property type="molecule type" value="Genomic_DNA"/>
</dbReference>
<dbReference type="SUPFAM" id="SSF53850">
    <property type="entry name" value="Periplasmic binding protein-like II"/>
    <property type="match status" value="1"/>
</dbReference>
<comment type="similarity">
    <text evidence="1 4">Belongs to the PstS family.</text>
</comment>
<dbReference type="InterPro" id="IPR005673">
    <property type="entry name" value="ABC_phos-bd_PstS"/>
</dbReference>
<dbReference type="Gene3D" id="3.40.190.10">
    <property type="entry name" value="Periplasmic binding protein-like II"/>
    <property type="match status" value="2"/>
</dbReference>
<feature type="binding site" evidence="5">
    <location>
        <begin position="220"/>
        <end position="222"/>
    </location>
    <ligand>
        <name>phosphate</name>
        <dbReference type="ChEBI" id="CHEBI:43474"/>
    </ligand>
</feature>